<gene>
    <name evidence="6" type="ORF">CDES_03500</name>
</gene>
<evidence type="ECO:0000256" key="2">
    <source>
        <dbReference type="ARBA" id="ARBA00023125"/>
    </source>
</evidence>
<accession>A0A0M3Q973</accession>
<dbReference type="InterPro" id="IPR050807">
    <property type="entry name" value="TransReg_Diox_bact_type"/>
</dbReference>
<dbReference type="Pfam" id="PF01381">
    <property type="entry name" value="HTH_3"/>
    <property type="match status" value="1"/>
</dbReference>
<proteinExistence type="predicted"/>
<feature type="region of interest" description="Disordered" evidence="4">
    <location>
        <begin position="113"/>
        <end position="132"/>
    </location>
</feature>
<evidence type="ECO:0000313" key="6">
    <source>
        <dbReference type="EMBL" id="ALC05153.1"/>
    </source>
</evidence>
<dbReference type="SMART" id="SM00530">
    <property type="entry name" value="HTH_XRE"/>
    <property type="match status" value="1"/>
</dbReference>
<dbReference type="InterPro" id="IPR010982">
    <property type="entry name" value="Lambda_DNA-bd_dom_sf"/>
</dbReference>
<keyword evidence="1" id="KW-0805">Transcription regulation</keyword>
<dbReference type="Gene3D" id="1.10.260.40">
    <property type="entry name" value="lambda repressor-like DNA-binding domains"/>
    <property type="match status" value="1"/>
</dbReference>
<dbReference type="InterPro" id="IPR001387">
    <property type="entry name" value="Cro/C1-type_HTH"/>
</dbReference>
<dbReference type="OrthoDB" id="4559617at2"/>
<protein>
    <submittedName>
        <fullName evidence="6">Transcriptional regulator</fullName>
    </submittedName>
</protein>
<dbReference type="EMBL" id="CP009220">
    <property type="protein sequence ID" value="ALC05153.1"/>
    <property type="molecule type" value="Genomic_DNA"/>
</dbReference>
<evidence type="ECO:0000256" key="4">
    <source>
        <dbReference type="SAM" id="MobiDB-lite"/>
    </source>
</evidence>
<feature type="domain" description="HTH cro/C1-type" evidence="5">
    <location>
        <begin position="17"/>
        <end position="77"/>
    </location>
</feature>
<dbReference type="GO" id="GO:0003700">
    <property type="term" value="F:DNA-binding transcription factor activity"/>
    <property type="evidence" value="ECO:0007669"/>
    <property type="project" value="TreeGrafter"/>
</dbReference>
<reference evidence="6 7" key="1">
    <citation type="submission" date="2014-08" db="EMBL/GenBank/DDBJ databases">
        <title>Complete genome sequence of Corynebacterium deserti GIMN1.010 (=DSM 45689), isolated from desert sand in western China.</title>
        <authorList>
            <person name="Ruckert C."/>
            <person name="Albersmeier A."/>
            <person name="Kalinowski J."/>
        </authorList>
    </citation>
    <scope>NUCLEOTIDE SEQUENCE [LARGE SCALE GENOMIC DNA]</scope>
    <source>
        <strain evidence="6 7">GIMN1.010</strain>
    </source>
</reference>
<dbReference type="GO" id="GO:0005829">
    <property type="term" value="C:cytosol"/>
    <property type="evidence" value="ECO:0007669"/>
    <property type="project" value="TreeGrafter"/>
</dbReference>
<dbReference type="GO" id="GO:0003677">
    <property type="term" value="F:DNA binding"/>
    <property type="evidence" value="ECO:0007669"/>
    <property type="project" value="UniProtKB-KW"/>
</dbReference>
<evidence type="ECO:0000313" key="7">
    <source>
        <dbReference type="Proteomes" id="UP000068067"/>
    </source>
</evidence>
<dbReference type="CDD" id="cd00093">
    <property type="entry name" value="HTH_XRE"/>
    <property type="match status" value="1"/>
</dbReference>
<organism evidence="6 7">
    <name type="scientific">Corynebacterium deserti GIMN1.010</name>
    <dbReference type="NCBI Taxonomy" id="931089"/>
    <lineage>
        <taxon>Bacteria</taxon>
        <taxon>Bacillati</taxon>
        <taxon>Actinomycetota</taxon>
        <taxon>Actinomycetes</taxon>
        <taxon>Mycobacteriales</taxon>
        <taxon>Corynebacteriaceae</taxon>
        <taxon>Corynebacterium</taxon>
    </lineage>
</organism>
<dbReference type="RefSeq" id="WP_053544271.1">
    <property type="nucleotide sequence ID" value="NZ_CP009220.1"/>
</dbReference>
<keyword evidence="7" id="KW-1185">Reference proteome</keyword>
<dbReference type="PROSITE" id="PS50943">
    <property type="entry name" value="HTH_CROC1"/>
    <property type="match status" value="1"/>
</dbReference>
<sequence length="132" mass="14607">MSEKRWSSFGHAFASRLKRLRTLRGLSQEELAELSGIARNTISNLERNENNRGTSVDPQLSTVYKLAQALDVPPVALMPAGGQHVAEICVDESLNIDVRWPSEQEPLLFDADLRLTRQRPQPDTGSGGNPVD</sequence>
<dbReference type="PATRIC" id="fig|931089.4.peg.708"/>
<dbReference type="KEGG" id="cdx:CDES_03500"/>
<evidence type="ECO:0000259" key="5">
    <source>
        <dbReference type="PROSITE" id="PS50943"/>
    </source>
</evidence>
<dbReference type="PANTHER" id="PTHR46797:SF23">
    <property type="entry name" value="HTH-TYPE TRANSCRIPTIONAL REGULATOR SUTR"/>
    <property type="match status" value="1"/>
</dbReference>
<evidence type="ECO:0000256" key="3">
    <source>
        <dbReference type="ARBA" id="ARBA00023163"/>
    </source>
</evidence>
<keyword evidence="2" id="KW-0238">DNA-binding</keyword>
<evidence type="ECO:0000256" key="1">
    <source>
        <dbReference type="ARBA" id="ARBA00023015"/>
    </source>
</evidence>
<name>A0A0M3Q973_9CORY</name>
<dbReference type="PANTHER" id="PTHR46797">
    <property type="entry name" value="HTH-TYPE TRANSCRIPTIONAL REGULATOR"/>
    <property type="match status" value="1"/>
</dbReference>
<dbReference type="STRING" id="931089.CDES_03500"/>
<dbReference type="Proteomes" id="UP000068067">
    <property type="component" value="Chromosome"/>
</dbReference>
<keyword evidence="3" id="KW-0804">Transcription</keyword>
<dbReference type="SUPFAM" id="SSF47413">
    <property type="entry name" value="lambda repressor-like DNA-binding domains"/>
    <property type="match status" value="1"/>
</dbReference>
<dbReference type="AlphaFoldDB" id="A0A0M3Q973"/>